<dbReference type="STRING" id="682795.AciX8_3543"/>
<reference evidence="2 3" key="1">
    <citation type="submission" date="2011-11" db="EMBL/GenBank/DDBJ databases">
        <title>Complete sequence of Granulicella mallensis MP5ACTX8.</title>
        <authorList>
            <consortium name="US DOE Joint Genome Institute"/>
            <person name="Lucas S."/>
            <person name="Copeland A."/>
            <person name="Lapidus A."/>
            <person name="Cheng J.-F."/>
            <person name="Goodwin L."/>
            <person name="Pitluck S."/>
            <person name="Peters L."/>
            <person name="Lu M."/>
            <person name="Detter J.C."/>
            <person name="Han C."/>
            <person name="Tapia R."/>
            <person name="Land M."/>
            <person name="Hauser L."/>
            <person name="Kyrpides N."/>
            <person name="Ivanova N."/>
            <person name="Mikhailova N."/>
            <person name="Pagani I."/>
            <person name="Rawat S."/>
            <person name="Mannisto M."/>
            <person name="Haggblom M."/>
            <person name="Woyke T."/>
        </authorList>
    </citation>
    <scope>NUCLEOTIDE SEQUENCE [LARGE SCALE GENOMIC DNA]</scope>
    <source>
        <strain evidence="3">ATCC BAA-1857 / DSM 23137 / MP5ACTX8</strain>
    </source>
</reference>
<evidence type="ECO:0000256" key="1">
    <source>
        <dbReference type="SAM" id="SignalP"/>
    </source>
</evidence>
<proteinExistence type="predicted"/>
<sequence length="423" mass="45934" precursor="true">MNNQQHRRHSWRSLGGLSISLLALSSVAISAAQLPVIADTHSMPRVAEGSYYTMQWLEPSLSVSSGYDTAADDIPDASGGLVTVEGKLGVNFRHERSNLMLQHDGQVVDSIDTGIGVQQYQRTSLVFADRASRSTSWSFLAENGYGSDAARDVGNLNTATLNTVKVPDTNTVAFGNVTGNTLTDRALLAVDHQLTAVRTLSLGGDATFHHYFDQGVSDQRYSVNLGLRTDLRNDITVGVRAEGVRESYNHLNCTTASITAFADLSFNRDTLLQGGIGPILGSAECSGNYQYNVTLSKSTMRGTTVYLGSTRQVSDGFVNQSTWETANFGGVSLGQTRTALVNLDAGYAHYEIGNPTPANPNLHGYFVSGELRHRLSNDSELSLTARYFSRGPSPVELSRGVFLLTYRWAREQRPTRTFDSGGR</sequence>
<dbReference type="AlphaFoldDB" id="G8NXD1"/>
<evidence type="ECO:0008006" key="4">
    <source>
        <dbReference type="Google" id="ProtNLM"/>
    </source>
</evidence>
<keyword evidence="3" id="KW-1185">Reference proteome</keyword>
<organism evidence="2 3">
    <name type="scientific">Granulicella mallensis (strain ATCC BAA-1857 / DSM 23137 / MP5ACTX8)</name>
    <dbReference type="NCBI Taxonomy" id="682795"/>
    <lineage>
        <taxon>Bacteria</taxon>
        <taxon>Pseudomonadati</taxon>
        <taxon>Acidobacteriota</taxon>
        <taxon>Terriglobia</taxon>
        <taxon>Terriglobales</taxon>
        <taxon>Acidobacteriaceae</taxon>
        <taxon>Granulicella</taxon>
    </lineage>
</organism>
<dbReference type="KEGG" id="gma:AciX8_3543"/>
<dbReference type="OrthoDB" id="103230at2"/>
<dbReference type="HOGENOM" id="CLU_652012_0_0_0"/>
<keyword evidence="1" id="KW-0732">Signal</keyword>
<accession>G8NXD1</accession>
<protein>
    <recommendedName>
        <fullName evidence="4">PEP-CTERM system associated protein</fullName>
    </recommendedName>
</protein>
<dbReference type="Proteomes" id="UP000007113">
    <property type="component" value="Chromosome"/>
</dbReference>
<feature type="signal peptide" evidence="1">
    <location>
        <begin position="1"/>
        <end position="31"/>
    </location>
</feature>
<evidence type="ECO:0000313" key="3">
    <source>
        <dbReference type="Proteomes" id="UP000007113"/>
    </source>
</evidence>
<gene>
    <name evidence="2" type="ordered locus">AciX8_3543</name>
</gene>
<feature type="chain" id="PRO_5003512463" description="PEP-CTERM system associated protein" evidence="1">
    <location>
        <begin position="32"/>
        <end position="423"/>
    </location>
</feature>
<name>G8NXD1_GRAMM</name>
<evidence type="ECO:0000313" key="2">
    <source>
        <dbReference type="EMBL" id="AEU37838.1"/>
    </source>
</evidence>
<dbReference type="EMBL" id="CP003130">
    <property type="protein sequence ID" value="AEU37838.1"/>
    <property type="molecule type" value="Genomic_DNA"/>
</dbReference>
<dbReference type="RefSeq" id="WP_014266712.1">
    <property type="nucleotide sequence ID" value="NC_016631.1"/>
</dbReference>